<feature type="region of interest" description="Disordered" evidence="1">
    <location>
        <begin position="1"/>
        <end position="27"/>
    </location>
</feature>
<dbReference type="Proteomes" id="UP001341840">
    <property type="component" value="Unassembled WGS sequence"/>
</dbReference>
<evidence type="ECO:0000256" key="1">
    <source>
        <dbReference type="SAM" id="MobiDB-lite"/>
    </source>
</evidence>
<dbReference type="PANTHER" id="PTHR33443:SF35">
    <property type="entry name" value="VQ DOMAIN-CONTAINING PROTEIN"/>
    <property type="match status" value="1"/>
</dbReference>
<reference evidence="2 3" key="1">
    <citation type="journal article" date="2023" name="Plants (Basel)">
        <title>Bridging the Gap: Combining Genomics and Transcriptomics Approaches to Understand Stylosanthes scabra, an Orphan Legume from the Brazilian Caatinga.</title>
        <authorList>
            <person name="Ferreira-Neto J.R.C."/>
            <person name="da Silva M.D."/>
            <person name="Binneck E."/>
            <person name="de Melo N.F."/>
            <person name="da Silva R.H."/>
            <person name="de Melo A.L.T.M."/>
            <person name="Pandolfi V."/>
            <person name="Bustamante F.O."/>
            <person name="Brasileiro-Vidal A.C."/>
            <person name="Benko-Iseppon A.M."/>
        </authorList>
    </citation>
    <scope>NUCLEOTIDE SEQUENCE [LARGE SCALE GENOMIC DNA]</scope>
    <source>
        <tissue evidence="2">Leaves</tissue>
    </source>
</reference>
<keyword evidence="3" id="KW-1185">Reference proteome</keyword>
<name>A0ABU6ZIS4_9FABA</name>
<feature type="compositionally biased region" description="Acidic residues" evidence="1">
    <location>
        <begin position="11"/>
        <end position="27"/>
    </location>
</feature>
<organism evidence="2 3">
    <name type="scientific">Stylosanthes scabra</name>
    <dbReference type="NCBI Taxonomy" id="79078"/>
    <lineage>
        <taxon>Eukaryota</taxon>
        <taxon>Viridiplantae</taxon>
        <taxon>Streptophyta</taxon>
        <taxon>Embryophyta</taxon>
        <taxon>Tracheophyta</taxon>
        <taxon>Spermatophyta</taxon>
        <taxon>Magnoliopsida</taxon>
        <taxon>eudicotyledons</taxon>
        <taxon>Gunneridae</taxon>
        <taxon>Pentapetalae</taxon>
        <taxon>rosids</taxon>
        <taxon>fabids</taxon>
        <taxon>Fabales</taxon>
        <taxon>Fabaceae</taxon>
        <taxon>Papilionoideae</taxon>
        <taxon>50 kb inversion clade</taxon>
        <taxon>dalbergioids sensu lato</taxon>
        <taxon>Dalbergieae</taxon>
        <taxon>Pterocarpus clade</taxon>
        <taxon>Stylosanthes</taxon>
    </lineage>
</organism>
<dbReference type="PANTHER" id="PTHR33443">
    <property type="entry name" value="ZGC:112980"/>
    <property type="match status" value="1"/>
</dbReference>
<proteinExistence type="predicted"/>
<feature type="compositionally biased region" description="Basic and acidic residues" evidence="1">
    <location>
        <begin position="48"/>
        <end position="60"/>
    </location>
</feature>
<dbReference type="InterPro" id="IPR053234">
    <property type="entry name" value="RPM1_Interactor"/>
</dbReference>
<sequence length="455" mass="50280">MEGSEPVLDISSDEEQPFLEESEANNIIDYEDMINEWLVMPHEEESDQDHVAVNEVDYKSKSSAPTPSVKGMQDDNDDDDCVILDGDPERDVTTSVVEEEPTTAASESDELLLVGEKGQVACRDFPHPRHLCVKFPFSSTSHEQHCEQCYCYVCDSLSPCQLWGNGLSSADHCHATAKSSMWKSLRKDFKLGKTAPIPASTNYGTSFEAVNALHNHQFSPDSPLLNQSWNQAYTQNSIFLNQVSMPINIPFCSNTNPTLSHGANHARSSESSIPLARRGYQSNSVPRQLLGVQNHTIQRARVHRTFSSSPQNLHSHMMSRGVNSVGSIPTVFNSSHDSLGLNNHVGSVQAQQYGRYHHATLFSNTGTPYLPSDNGIVPNALGYPQPISGNATLNDIDVNRNQHLSEHQIGNPNGIAQLGESQTECVGREDFSSTWNLQSLRSLNQFDGINNLLFK</sequence>
<evidence type="ECO:0000313" key="3">
    <source>
        <dbReference type="Proteomes" id="UP001341840"/>
    </source>
</evidence>
<accession>A0ABU6ZIS4</accession>
<feature type="region of interest" description="Disordered" evidence="1">
    <location>
        <begin position="41"/>
        <end position="77"/>
    </location>
</feature>
<gene>
    <name evidence="2" type="ORF">PIB30_058705</name>
</gene>
<protein>
    <submittedName>
        <fullName evidence="2">Uncharacterized protein</fullName>
    </submittedName>
</protein>
<dbReference type="EMBL" id="JASCZI010272357">
    <property type="protein sequence ID" value="MED6221854.1"/>
    <property type="molecule type" value="Genomic_DNA"/>
</dbReference>
<evidence type="ECO:0000313" key="2">
    <source>
        <dbReference type="EMBL" id="MED6221854.1"/>
    </source>
</evidence>
<comment type="caution">
    <text evidence="2">The sequence shown here is derived from an EMBL/GenBank/DDBJ whole genome shotgun (WGS) entry which is preliminary data.</text>
</comment>